<dbReference type="Proteomes" id="UP000029120">
    <property type="component" value="Chromosome 6"/>
</dbReference>
<evidence type="ECO:0000256" key="1">
    <source>
        <dbReference type="ARBA" id="ARBA00004123"/>
    </source>
</evidence>
<dbReference type="Gene3D" id="1.10.246.200">
    <property type="entry name" value="WPP domain"/>
    <property type="match status" value="1"/>
</dbReference>
<accession>A0A087GPF4</accession>
<dbReference type="GO" id="GO:0005634">
    <property type="term" value="C:nucleus"/>
    <property type="evidence" value="ECO:0007669"/>
    <property type="project" value="UniProtKB-SubCell"/>
</dbReference>
<comment type="subcellular location">
    <subcellularLocation>
        <location evidence="2">Cytoplasm</location>
    </subcellularLocation>
    <subcellularLocation>
        <location evidence="1">Nucleus</location>
    </subcellularLocation>
</comment>
<protein>
    <recommendedName>
        <fullName evidence="6">WPP domain-containing protein</fullName>
    </recommendedName>
</protein>
<dbReference type="PANTHER" id="PTHR34362:SF1">
    <property type="entry name" value="WPP DOMAIN-CONTAINING PROTEIN 1-RELATED"/>
    <property type="match status" value="1"/>
</dbReference>
<evidence type="ECO:0000256" key="3">
    <source>
        <dbReference type="ARBA" id="ARBA00022490"/>
    </source>
</evidence>
<dbReference type="GO" id="GO:0048527">
    <property type="term" value="P:lateral root development"/>
    <property type="evidence" value="ECO:0007669"/>
    <property type="project" value="InterPro"/>
</dbReference>
<evidence type="ECO:0000256" key="2">
    <source>
        <dbReference type="ARBA" id="ARBA00004496"/>
    </source>
</evidence>
<organism evidence="7 8">
    <name type="scientific">Arabis alpina</name>
    <name type="common">Alpine rock-cress</name>
    <dbReference type="NCBI Taxonomy" id="50452"/>
    <lineage>
        <taxon>Eukaryota</taxon>
        <taxon>Viridiplantae</taxon>
        <taxon>Streptophyta</taxon>
        <taxon>Embryophyta</taxon>
        <taxon>Tracheophyta</taxon>
        <taxon>Spermatophyta</taxon>
        <taxon>Magnoliopsida</taxon>
        <taxon>eudicotyledons</taxon>
        <taxon>Gunneridae</taxon>
        <taxon>Pentapetalae</taxon>
        <taxon>rosids</taxon>
        <taxon>malvids</taxon>
        <taxon>Brassicales</taxon>
        <taxon>Brassicaceae</taxon>
        <taxon>Arabideae</taxon>
        <taxon>Arabis</taxon>
    </lineage>
</organism>
<keyword evidence="8" id="KW-1185">Reference proteome</keyword>
<dbReference type="PANTHER" id="PTHR34362">
    <property type="entry name" value="WPP DOMAIN-CONTAINING PROTEIN 1-RELATED"/>
    <property type="match status" value="1"/>
</dbReference>
<sequence length="111" mass="12114">MAETETIRFNATSPPQPSESDNPDANPMKETRKESEVEKKKKKSLRIWPPSQNSRDAVVNRLVETLTTVSIFSKRYGTLGSEEALIVAKNIEEEAYGVVLGGDGDGDGDGC</sequence>
<dbReference type="GO" id="GO:0005737">
    <property type="term" value="C:cytoplasm"/>
    <property type="evidence" value="ECO:0007669"/>
    <property type="project" value="UniProtKB-SubCell"/>
</dbReference>
<reference evidence="8" key="1">
    <citation type="journal article" date="2015" name="Nat. Plants">
        <title>Genome expansion of Arabis alpina linked with retrotransposition and reduced symmetric DNA methylation.</title>
        <authorList>
            <person name="Willing E.M."/>
            <person name="Rawat V."/>
            <person name="Mandakova T."/>
            <person name="Maumus F."/>
            <person name="James G.V."/>
            <person name="Nordstroem K.J."/>
            <person name="Becker C."/>
            <person name="Warthmann N."/>
            <person name="Chica C."/>
            <person name="Szarzynska B."/>
            <person name="Zytnicki M."/>
            <person name="Albani M.C."/>
            <person name="Kiefer C."/>
            <person name="Bergonzi S."/>
            <person name="Castaings L."/>
            <person name="Mateos J.L."/>
            <person name="Berns M.C."/>
            <person name="Bujdoso N."/>
            <person name="Piofczyk T."/>
            <person name="de Lorenzo L."/>
            <person name="Barrero-Sicilia C."/>
            <person name="Mateos I."/>
            <person name="Piednoel M."/>
            <person name="Hagmann J."/>
            <person name="Chen-Min-Tao R."/>
            <person name="Iglesias-Fernandez R."/>
            <person name="Schuster S.C."/>
            <person name="Alonso-Blanco C."/>
            <person name="Roudier F."/>
            <person name="Carbonero P."/>
            <person name="Paz-Ares J."/>
            <person name="Davis S.J."/>
            <person name="Pecinka A."/>
            <person name="Quesneville H."/>
            <person name="Colot V."/>
            <person name="Lysak M.A."/>
            <person name="Weigel D."/>
            <person name="Coupland G."/>
            <person name="Schneeberger K."/>
        </authorList>
    </citation>
    <scope>NUCLEOTIDE SEQUENCE [LARGE SCALE GENOMIC DNA]</scope>
    <source>
        <strain evidence="8">cv. Pajares</strain>
    </source>
</reference>
<dbReference type="InterPro" id="IPR038214">
    <property type="entry name" value="WPP_sf"/>
</dbReference>
<evidence type="ECO:0000313" key="8">
    <source>
        <dbReference type="Proteomes" id="UP000029120"/>
    </source>
</evidence>
<evidence type="ECO:0000256" key="4">
    <source>
        <dbReference type="ARBA" id="ARBA00023242"/>
    </source>
</evidence>
<feature type="region of interest" description="Disordered" evidence="5">
    <location>
        <begin position="1"/>
        <end position="51"/>
    </location>
</feature>
<proteinExistence type="predicted"/>
<name>A0A087GPF4_ARAAL</name>
<evidence type="ECO:0000313" key="7">
    <source>
        <dbReference type="EMBL" id="KFK31756.1"/>
    </source>
</evidence>
<dbReference type="Gramene" id="KFK31756">
    <property type="protein sequence ID" value="KFK31756"/>
    <property type="gene ID" value="AALP_AA6G155100"/>
</dbReference>
<evidence type="ECO:0000256" key="5">
    <source>
        <dbReference type="SAM" id="MobiDB-lite"/>
    </source>
</evidence>
<dbReference type="AlphaFoldDB" id="A0A087GPF4"/>
<dbReference type="Pfam" id="PF13943">
    <property type="entry name" value="WPP"/>
    <property type="match status" value="1"/>
</dbReference>
<keyword evidence="3" id="KW-0963">Cytoplasm</keyword>
<dbReference type="GO" id="GO:0000278">
    <property type="term" value="P:mitotic cell cycle"/>
    <property type="evidence" value="ECO:0007669"/>
    <property type="project" value="InterPro"/>
</dbReference>
<dbReference type="InterPro" id="IPR025265">
    <property type="entry name" value="WPP_dom"/>
</dbReference>
<gene>
    <name evidence="7" type="ordered locus">AALP_Aa6g155100</name>
</gene>
<dbReference type="EMBL" id="CM002874">
    <property type="protein sequence ID" value="KFK31756.1"/>
    <property type="molecule type" value="Genomic_DNA"/>
</dbReference>
<feature type="domain" description="WPP" evidence="6">
    <location>
        <begin position="44"/>
        <end position="98"/>
    </location>
</feature>
<keyword evidence="4" id="KW-0539">Nucleus</keyword>
<feature type="compositionally biased region" description="Basic and acidic residues" evidence="5">
    <location>
        <begin position="27"/>
        <end position="39"/>
    </location>
</feature>
<dbReference type="InterPro" id="IPR044692">
    <property type="entry name" value="WPP1/2/3"/>
</dbReference>
<evidence type="ECO:0000259" key="6">
    <source>
        <dbReference type="Pfam" id="PF13943"/>
    </source>
</evidence>
<dbReference type="OrthoDB" id="1927559at2759"/>